<dbReference type="RefSeq" id="WP_200246642.1">
    <property type="nucleotide sequence ID" value="NZ_JAENHK010000010.1"/>
</dbReference>
<feature type="chain" id="PRO_5045952119" description="DUF4377 domain-containing protein" evidence="1">
    <location>
        <begin position="22"/>
        <end position="139"/>
    </location>
</feature>
<evidence type="ECO:0000313" key="3">
    <source>
        <dbReference type="Proteomes" id="UP000628669"/>
    </source>
</evidence>
<evidence type="ECO:0008006" key="4">
    <source>
        <dbReference type="Google" id="ProtNLM"/>
    </source>
</evidence>
<feature type="signal peptide" evidence="1">
    <location>
        <begin position="1"/>
        <end position="21"/>
    </location>
</feature>
<proteinExistence type="predicted"/>
<reference evidence="3" key="1">
    <citation type="submission" date="2021-01" db="EMBL/GenBank/DDBJ databases">
        <title>Genome public.</title>
        <authorList>
            <person name="Liu C."/>
            <person name="Sun Q."/>
        </authorList>
    </citation>
    <scope>NUCLEOTIDE SEQUENCE [LARGE SCALE GENOMIC DNA]</scope>
    <source>
        <strain evidence="3">YIM B02567</strain>
    </source>
</reference>
<gene>
    <name evidence="2" type="ORF">JHL15_13850</name>
</gene>
<evidence type="ECO:0000256" key="1">
    <source>
        <dbReference type="SAM" id="SignalP"/>
    </source>
</evidence>
<keyword evidence="1" id="KW-0732">Signal</keyword>
<keyword evidence="3" id="KW-1185">Reference proteome</keyword>
<sequence length="139" mass="16133">MKHLNTVLFVMLCLSFSLVKSQQNMFLTSDNPAKCQNIKTGKFLRVDIPVDKWVMVVQDNVQTEYYNDGKDYVKSRIDFVDDCSYKVTVIGKSDEKYPVKLGEVMVNRILETDRNFIKLTSEYNTKISEFVLAKVEELN</sequence>
<organism evidence="2 3">
    <name type="scientific">Chryseobacterium paridis</name>
    <dbReference type="NCBI Taxonomy" id="2800328"/>
    <lineage>
        <taxon>Bacteria</taxon>
        <taxon>Pseudomonadati</taxon>
        <taxon>Bacteroidota</taxon>
        <taxon>Flavobacteriia</taxon>
        <taxon>Flavobacteriales</taxon>
        <taxon>Weeksellaceae</taxon>
        <taxon>Chryseobacterium group</taxon>
        <taxon>Chryseobacterium</taxon>
    </lineage>
</organism>
<accession>A0ABS1FWP3</accession>
<protein>
    <recommendedName>
        <fullName evidence="4">DUF4377 domain-containing protein</fullName>
    </recommendedName>
</protein>
<dbReference type="EMBL" id="JAENHK010000010">
    <property type="protein sequence ID" value="MBK1896846.1"/>
    <property type="molecule type" value="Genomic_DNA"/>
</dbReference>
<comment type="caution">
    <text evidence="2">The sequence shown here is derived from an EMBL/GenBank/DDBJ whole genome shotgun (WGS) entry which is preliminary data.</text>
</comment>
<evidence type="ECO:0000313" key="2">
    <source>
        <dbReference type="EMBL" id="MBK1896846.1"/>
    </source>
</evidence>
<dbReference type="Proteomes" id="UP000628669">
    <property type="component" value="Unassembled WGS sequence"/>
</dbReference>
<name>A0ABS1FWP3_9FLAO</name>